<feature type="compositionally biased region" description="Basic and acidic residues" evidence="1">
    <location>
        <begin position="1"/>
        <end position="12"/>
    </location>
</feature>
<dbReference type="GO" id="GO:0004672">
    <property type="term" value="F:protein kinase activity"/>
    <property type="evidence" value="ECO:0007669"/>
    <property type="project" value="InterPro"/>
</dbReference>
<dbReference type="InterPro" id="IPR010730">
    <property type="entry name" value="HET"/>
</dbReference>
<feature type="region of interest" description="Disordered" evidence="1">
    <location>
        <begin position="563"/>
        <end position="593"/>
    </location>
</feature>
<dbReference type="InterPro" id="IPR000719">
    <property type="entry name" value="Prot_kinase_dom"/>
</dbReference>
<evidence type="ECO:0000313" key="4">
    <source>
        <dbReference type="Proteomes" id="UP000434172"/>
    </source>
</evidence>
<protein>
    <submittedName>
        <fullName evidence="3">Protein kinase domain-containing protein</fullName>
    </submittedName>
</protein>
<keyword evidence="3" id="KW-0418">Kinase</keyword>
<dbReference type="PANTHER" id="PTHR33112:SF10">
    <property type="entry name" value="TOL"/>
    <property type="match status" value="1"/>
</dbReference>
<dbReference type="SUPFAM" id="SSF56112">
    <property type="entry name" value="Protein kinase-like (PK-like)"/>
    <property type="match status" value="1"/>
</dbReference>
<feature type="domain" description="Protein kinase" evidence="2">
    <location>
        <begin position="180"/>
        <end position="524"/>
    </location>
</feature>
<organism evidence="3 4">
    <name type="scientific">Colletotrichum asianum</name>
    <dbReference type="NCBI Taxonomy" id="702518"/>
    <lineage>
        <taxon>Eukaryota</taxon>
        <taxon>Fungi</taxon>
        <taxon>Dikarya</taxon>
        <taxon>Ascomycota</taxon>
        <taxon>Pezizomycotina</taxon>
        <taxon>Sordariomycetes</taxon>
        <taxon>Hypocreomycetidae</taxon>
        <taxon>Glomerellales</taxon>
        <taxon>Glomerellaceae</taxon>
        <taxon>Colletotrichum</taxon>
        <taxon>Colletotrichum gloeosporioides species complex</taxon>
    </lineage>
</organism>
<proteinExistence type="predicted"/>
<dbReference type="SMART" id="SM00220">
    <property type="entry name" value="S_TKc"/>
    <property type="match status" value="1"/>
</dbReference>
<evidence type="ECO:0000259" key="2">
    <source>
        <dbReference type="PROSITE" id="PS50011"/>
    </source>
</evidence>
<dbReference type="EMBL" id="WOWK01000125">
    <property type="protein sequence ID" value="KAF0317673.1"/>
    <property type="molecule type" value="Genomic_DNA"/>
</dbReference>
<sequence length="1279" mass="143610">MGSSSPDREGRTAESPAAKKNPTKLKAEVKKSLIASQFTSGFEFLPEGAIDKLFTNGSVAKVLKDSELTAYTLTNAKKVFAILLLLDLPPKYVREGMKQVWQRGISDHHLPLTESDWNERGLPMEDREDSDDSDEEDIIAVWTDTRIETFCKKLQWIVLAPVFSINEPGYDLGPSCVLPFPEKIVKWGGTFGDVSRCEIHPSHLLDPSNQQFQCPQYVAIKELRDAGDRQKLFRSWEKEADILRKMNKLEQPHIVRFFTAFKRGIPGNESHYLMFEWADGGNLRDFWKTFNRPALNANLVKATVRQILGLAEAISRAHYPVSTPSPSGMNFRHGDLKPENILWFKDGGDCDGIGTFKIGDWGLAKQHQFFTELRSFRTTTSGGTRIYEAPEEAASQGAKLLVPGRTGKKRSRLYDIWAMGCITLEFLIWLVYSYDQAEQFIAKIIQSNPNAPRFYQVRQDNTNQSVATVHEVAEKWMDHMAKDPIFSAGETALGNVLELLRKRLLVVKLPERLGTSDFRSNDIMTPRRDALSDGAIIADPVDHSTTSEMAKSSTREIPGIVLSEPEETQAESTQETPGIVVSEPEAPQESQDADPKLFSRLFSKPGWERARSDQFYDSMLEIAGEDEKDSYWFTGPPNPSKGPYADILGTDWNLEVDNDFAERVLGSVESKDLELPEILPASNLCDTCQGTSKNLWNLAFSVQYDTKRLEESARISCDLCRLLWKTYQRHTTIQVPTITFERDGTFLKMNGDGPSVLSICRSPDLSTRISPYIQIGYPGLFKASSEAHLEIIRQWLNLCDSDHSVCHRTAPTTGSKVTHSETSSQSSLLPTRVISVGVLGDQKVHLLETGPKDHGEWIALSHQWGNGNQFCTTTRNREAHINGIDFDSLPDTFKHAVVVTRALGRPYLWIDSLCIIQGKDGDFNQEAKNMERVYSGAYCVLASSRSPGHYAGFLQNSRNPRDTVVLRQDKTSKPFYISEIIDNFGLHVLNGSLNQRGWVLQEHALARRTVYFTDHQTYFDNLATLLGDPAFPTVIMRAGQGERILRYQDLYSRYSRLGLSKDHDRTMAIDGLQDRILKALGVQGGYGIFDEGNEDGKNRGLLRRSLLWRRGSDVPSLERIAFPKDHPIARVPSWSWMACNGGIDYISPSFGGVDWERMSSPWSQETGGLNPKLQTDKIGGNVALIAEARDYNTLNLRKGQGEIVLDRPGGSQQPATKCVVLGKQQPSTTLGENMREHYLLIVASTNRRDRDGRFIYERVGAGYLPGKFIASTGETIRIH</sequence>
<dbReference type="GO" id="GO:0005524">
    <property type="term" value="F:ATP binding"/>
    <property type="evidence" value="ECO:0007669"/>
    <property type="project" value="InterPro"/>
</dbReference>
<dbReference type="OrthoDB" id="4062651at2759"/>
<dbReference type="InterPro" id="IPR011009">
    <property type="entry name" value="Kinase-like_dom_sf"/>
</dbReference>
<gene>
    <name evidence="3" type="ORF">GQ607_015092</name>
</gene>
<reference evidence="3 4" key="1">
    <citation type="submission" date="2019-12" db="EMBL/GenBank/DDBJ databases">
        <title>A genome sequence resource for the geographically widespread anthracnose pathogen Colletotrichum asianum.</title>
        <authorList>
            <person name="Meng Y."/>
        </authorList>
    </citation>
    <scope>NUCLEOTIDE SEQUENCE [LARGE SCALE GENOMIC DNA]</scope>
    <source>
        <strain evidence="3 4">ICMP 18580</strain>
    </source>
</reference>
<evidence type="ECO:0000256" key="1">
    <source>
        <dbReference type="SAM" id="MobiDB-lite"/>
    </source>
</evidence>
<dbReference type="CDD" id="cd00180">
    <property type="entry name" value="PKc"/>
    <property type="match status" value="1"/>
</dbReference>
<dbReference type="Pfam" id="PF06985">
    <property type="entry name" value="HET"/>
    <property type="match status" value="1"/>
</dbReference>
<accession>A0A8H3W3R6</accession>
<dbReference type="PROSITE" id="PS50011">
    <property type="entry name" value="PROTEIN_KINASE_DOM"/>
    <property type="match status" value="1"/>
</dbReference>
<keyword evidence="3" id="KW-0808">Transferase</keyword>
<dbReference type="AlphaFoldDB" id="A0A8H3W3R6"/>
<dbReference type="PANTHER" id="PTHR33112">
    <property type="entry name" value="DOMAIN PROTEIN, PUTATIVE-RELATED"/>
    <property type="match status" value="1"/>
</dbReference>
<dbReference type="Proteomes" id="UP000434172">
    <property type="component" value="Unassembled WGS sequence"/>
</dbReference>
<name>A0A8H3W3R6_9PEZI</name>
<comment type="caution">
    <text evidence="3">The sequence shown here is derived from an EMBL/GenBank/DDBJ whole genome shotgun (WGS) entry which is preliminary data.</text>
</comment>
<feature type="region of interest" description="Disordered" evidence="1">
    <location>
        <begin position="1"/>
        <end position="24"/>
    </location>
</feature>
<dbReference type="Gene3D" id="1.10.510.10">
    <property type="entry name" value="Transferase(Phosphotransferase) domain 1"/>
    <property type="match status" value="1"/>
</dbReference>
<dbReference type="Pfam" id="PF00069">
    <property type="entry name" value="Pkinase"/>
    <property type="match status" value="1"/>
</dbReference>
<evidence type="ECO:0000313" key="3">
    <source>
        <dbReference type="EMBL" id="KAF0317673.1"/>
    </source>
</evidence>
<keyword evidence="4" id="KW-1185">Reference proteome</keyword>